<dbReference type="SUPFAM" id="SSF52540">
    <property type="entry name" value="P-loop containing nucleoside triphosphate hydrolases"/>
    <property type="match status" value="1"/>
</dbReference>
<protein>
    <submittedName>
        <fullName evidence="27">Uncharacterized protein</fullName>
    </submittedName>
</protein>
<dbReference type="SUPFAM" id="SSF50324">
    <property type="entry name" value="Inorganic pyrophosphatase"/>
    <property type="match status" value="1"/>
</dbReference>
<evidence type="ECO:0000256" key="8">
    <source>
        <dbReference type="ARBA" id="ARBA00022723"/>
    </source>
</evidence>
<dbReference type="GO" id="GO:0006886">
    <property type="term" value="P:intracellular protein transport"/>
    <property type="evidence" value="ECO:0007669"/>
    <property type="project" value="InterPro"/>
</dbReference>
<sequence length="484" mass="54232">MSGYGVEERAGPHSPEYRLFFKDGAGRYISPFHDIPIYADAGKNVFNMVVEVPRWTNAKMEISTKEPLNPIKQDVKKGKLRFVANVFPHKGYIWNYGAIPQTWEDPSHKDENTGCCGDNDPIDVCEIGSKVCSRGEVIKVKVLGTLALIDEGETDWKVIAINVEDPEADSYNDIEDVRRMKPGYLEATVDWFRRYKVPDGKPENQFAFNGEFKGKDFALDVIRGTHEHWKALITKKIDGGGINCTNLTVSDSPFCCSQDCAKATVEAVPPCKAASPIPPEGVLFPEMSFIFEWLYNGFSSVLQFLGLYKKSGKLVFLGLDNAGKTTLLHMLKDDRLGQHVPTLHPTSEELTIAGMTFTTFDLGGHEQARRVWKNYLPAINGIVFLVDCADHSRLMESKVELNALMTDETISNVPILILGNKIDRPEAISEEKLREIFGLYGQTTGKGNVPLKDLNARPMEVFMCSVLKRQGYGEGFRWLSQYID</sequence>
<evidence type="ECO:0000256" key="2">
    <source>
        <dbReference type="ARBA" id="ARBA00004406"/>
    </source>
</evidence>
<comment type="similarity">
    <text evidence="5 26">Belongs to the small GTPase superfamily. SAR1 family.</text>
</comment>
<dbReference type="InterPro" id="IPR006687">
    <property type="entry name" value="Small_GTPase_SAR1"/>
</dbReference>
<feature type="binding site" evidence="22">
    <location>
        <position position="320"/>
    </location>
    <ligand>
        <name>Mg(2+)</name>
        <dbReference type="ChEBI" id="CHEBI:18420"/>
    </ligand>
</feature>
<gene>
    <name evidence="27" type="ORF">DUI87_11979</name>
</gene>
<keyword evidence="7 26" id="KW-0813">Transport</keyword>
<evidence type="ECO:0000256" key="7">
    <source>
        <dbReference type="ARBA" id="ARBA00022448"/>
    </source>
</evidence>
<dbReference type="Gene3D" id="3.90.80.10">
    <property type="entry name" value="Inorganic pyrophosphatase"/>
    <property type="match status" value="1"/>
</dbReference>
<evidence type="ECO:0000256" key="13">
    <source>
        <dbReference type="ARBA" id="ARBA00022892"/>
    </source>
</evidence>
<feature type="binding site" evidence="24">
    <location>
        <begin position="420"/>
        <end position="423"/>
    </location>
    <ligand>
        <name>GTP</name>
        <dbReference type="ChEBI" id="CHEBI:37565"/>
    </ligand>
</feature>
<keyword evidence="15" id="KW-0007">Acetylation</keyword>
<feature type="binding site" evidence="24">
    <location>
        <position position="364"/>
    </location>
    <ligand>
        <name>GTP</name>
        <dbReference type="ChEBI" id="CHEBI:37565"/>
    </ligand>
</feature>
<dbReference type="AlphaFoldDB" id="A0A3M0KF80"/>
<evidence type="ECO:0000256" key="17">
    <source>
        <dbReference type="ARBA" id="ARBA00023134"/>
    </source>
</evidence>
<keyword evidence="17 24" id="KW-0342">GTP-binding</keyword>
<dbReference type="NCBIfam" id="TIGR00231">
    <property type="entry name" value="small_GTP"/>
    <property type="match status" value="1"/>
</dbReference>
<dbReference type="PROSITE" id="PS51417">
    <property type="entry name" value="ARF"/>
    <property type="match status" value="1"/>
</dbReference>
<evidence type="ECO:0000256" key="18">
    <source>
        <dbReference type="ARBA" id="ARBA00023136"/>
    </source>
</evidence>
<evidence type="ECO:0000256" key="12">
    <source>
        <dbReference type="ARBA" id="ARBA00022842"/>
    </source>
</evidence>
<evidence type="ECO:0000256" key="4">
    <source>
        <dbReference type="ARBA" id="ARBA00006220"/>
    </source>
</evidence>
<keyword evidence="9 23" id="KW-0547">Nucleotide-binding</keyword>
<comment type="caution">
    <text evidence="27">The sequence shown here is derived from an EMBL/GenBank/DDBJ whole genome shotgun (WGS) entry which is preliminary data.</text>
</comment>
<dbReference type="OrthoDB" id="1608002at2759"/>
<dbReference type="EMBL" id="QRBI01000108">
    <property type="protein sequence ID" value="RMC11853.1"/>
    <property type="molecule type" value="Genomic_DNA"/>
</dbReference>
<dbReference type="InterPro" id="IPR036649">
    <property type="entry name" value="Pyrophosphatase_sf"/>
</dbReference>
<dbReference type="SMART" id="SM00177">
    <property type="entry name" value="ARF"/>
    <property type="match status" value="1"/>
</dbReference>
<feature type="binding site" evidence="23">
    <location>
        <position position="466"/>
    </location>
    <ligand>
        <name>GTP</name>
        <dbReference type="ChEBI" id="CHEBI:37565"/>
    </ligand>
</feature>
<evidence type="ECO:0000256" key="22">
    <source>
        <dbReference type="PIRSR" id="PIRSR606687-1"/>
    </source>
</evidence>
<feature type="binding site" evidence="23">
    <location>
        <position position="420"/>
    </location>
    <ligand>
        <name>GTP</name>
        <dbReference type="ChEBI" id="CHEBI:37565"/>
    </ligand>
</feature>
<evidence type="ECO:0000256" key="14">
    <source>
        <dbReference type="ARBA" id="ARBA00022927"/>
    </source>
</evidence>
<evidence type="ECO:0000256" key="9">
    <source>
        <dbReference type="ARBA" id="ARBA00022741"/>
    </source>
</evidence>
<comment type="catalytic activity">
    <reaction evidence="21">
        <text>GTP + H2O = GDP + phosphate + H(+)</text>
        <dbReference type="Rhea" id="RHEA:19669"/>
        <dbReference type="ChEBI" id="CHEBI:15377"/>
        <dbReference type="ChEBI" id="CHEBI:15378"/>
        <dbReference type="ChEBI" id="CHEBI:37565"/>
        <dbReference type="ChEBI" id="CHEBI:43474"/>
        <dbReference type="ChEBI" id="CHEBI:58189"/>
        <dbReference type="EC" id="3.6.5.2"/>
    </reaction>
    <physiologicalReaction direction="left-to-right" evidence="21">
        <dbReference type="Rhea" id="RHEA:19670"/>
    </physiologicalReaction>
</comment>
<feature type="binding site" evidence="23">
    <location>
        <position position="323"/>
    </location>
    <ligand>
        <name>GTP</name>
        <dbReference type="ChEBI" id="CHEBI:37565"/>
    </ligand>
</feature>
<evidence type="ECO:0000256" key="10">
    <source>
        <dbReference type="ARBA" id="ARBA00022801"/>
    </source>
</evidence>
<evidence type="ECO:0000313" key="28">
    <source>
        <dbReference type="Proteomes" id="UP000269221"/>
    </source>
</evidence>
<dbReference type="CDD" id="cd00412">
    <property type="entry name" value="pyrophosphatase"/>
    <property type="match status" value="1"/>
</dbReference>
<dbReference type="GO" id="GO:0032580">
    <property type="term" value="C:Golgi cisterna membrane"/>
    <property type="evidence" value="ECO:0007669"/>
    <property type="project" value="UniProtKB-SubCell"/>
</dbReference>
<dbReference type="PANTHER" id="PTHR45684">
    <property type="entry name" value="RE74312P"/>
    <property type="match status" value="1"/>
</dbReference>
<evidence type="ECO:0000256" key="21">
    <source>
        <dbReference type="ARBA" id="ARBA00047660"/>
    </source>
</evidence>
<dbReference type="InterPro" id="IPR006689">
    <property type="entry name" value="Small_GTPase_ARF/SAR"/>
</dbReference>
<keyword evidence="13 26" id="KW-0931">ER-Golgi transport</keyword>
<feature type="binding site" evidence="23">
    <location>
        <position position="467"/>
    </location>
    <ligand>
        <name>GTP</name>
        <dbReference type="ChEBI" id="CHEBI:37565"/>
    </ligand>
</feature>
<feature type="binding site" evidence="25">
    <location>
        <position position="342"/>
    </location>
    <ligand>
        <name>Mg(2+)</name>
        <dbReference type="ChEBI" id="CHEBI:18420"/>
    </ligand>
</feature>
<dbReference type="PRINTS" id="PR00328">
    <property type="entry name" value="SAR1GTPBP"/>
</dbReference>
<dbReference type="Proteomes" id="UP000269221">
    <property type="component" value="Unassembled WGS sequence"/>
</dbReference>
<comment type="similarity">
    <text evidence="4">Belongs to the PPase family.</text>
</comment>
<dbReference type="PROSITE" id="PS51422">
    <property type="entry name" value="SAR1"/>
    <property type="match status" value="1"/>
</dbReference>
<evidence type="ECO:0000256" key="16">
    <source>
        <dbReference type="ARBA" id="ARBA00023034"/>
    </source>
</evidence>
<dbReference type="CDD" id="cd00879">
    <property type="entry name" value="Sar1"/>
    <property type="match status" value="1"/>
</dbReference>
<keyword evidence="11 26" id="KW-0256">Endoplasmic reticulum</keyword>
<evidence type="ECO:0000256" key="19">
    <source>
        <dbReference type="ARBA" id="ARBA00023228"/>
    </source>
</evidence>
<evidence type="ECO:0000256" key="5">
    <source>
        <dbReference type="ARBA" id="ARBA00007507"/>
    </source>
</evidence>
<evidence type="ECO:0000256" key="11">
    <source>
        <dbReference type="ARBA" id="ARBA00022824"/>
    </source>
</evidence>
<dbReference type="GO" id="GO:0005789">
    <property type="term" value="C:endoplasmic reticulum membrane"/>
    <property type="evidence" value="ECO:0007669"/>
    <property type="project" value="UniProtKB-SubCell"/>
</dbReference>
<evidence type="ECO:0000256" key="24">
    <source>
        <dbReference type="PIRSR" id="PIRSR606689-1"/>
    </source>
</evidence>
<evidence type="ECO:0000256" key="1">
    <source>
        <dbReference type="ARBA" id="ARBA00001946"/>
    </source>
</evidence>
<feature type="binding site" evidence="23">
    <location>
        <position position="321"/>
    </location>
    <ligand>
        <name>GTP</name>
        <dbReference type="ChEBI" id="CHEBI:37565"/>
    </ligand>
</feature>
<organism evidence="27 28">
    <name type="scientific">Hirundo rustica rustica</name>
    <dbReference type="NCBI Taxonomy" id="333673"/>
    <lineage>
        <taxon>Eukaryota</taxon>
        <taxon>Metazoa</taxon>
        <taxon>Chordata</taxon>
        <taxon>Craniata</taxon>
        <taxon>Vertebrata</taxon>
        <taxon>Euteleostomi</taxon>
        <taxon>Archelosauria</taxon>
        <taxon>Archosauria</taxon>
        <taxon>Dinosauria</taxon>
        <taxon>Saurischia</taxon>
        <taxon>Theropoda</taxon>
        <taxon>Coelurosauria</taxon>
        <taxon>Aves</taxon>
        <taxon>Neognathae</taxon>
        <taxon>Neoaves</taxon>
        <taxon>Telluraves</taxon>
        <taxon>Australaves</taxon>
        <taxon>Passeriformes</taxon>
        <taxon>Sylvioidea</taxon>
        <taxon>Hirundinidae</taxon>
        <taxon>Hirundo</taxon>
    </lineage>
</organism>
<keyword evidence="10" id="KW-0378">Hydrolase</keyword>
<dbReference type="InterPro" id="IPR005225">
    <property type="entry name" value="Small_GTP-bd"/>
</dbReference>
<dbReference type="PROSITE" id="PS00387">
    <property type="entry name" value="PPASE"/>
    <property type="match status" value="1"/>
</dbReference>
<feature type="binding site" evidence="25">
    <location>
        <position position="325"/>
    </location>
    <ligand>
        <name>Mg(2+)</name>
        <dbReference type="ChEBI" id="CHEBI:18420"/>
    </ligand>
</feature>
<keyword evidence="12 22" id="KW-0460">Magnesium</keyword>
<evidence type="ECO:0000313" key="27">
    <source>
        <dbReference type="EMBL" id="RMC11853.1"/>
    </source>
</evidence>
<evidence type="ECO:0000256" key="23">
    <source>
        <dbReference type="PIRSR" id="PIRSR606687-2"/>
    </source>
</evidence>
<feature type="binding site" evidence="24">
    <location>
        <begin position="318"/>
        <end position="325"/>
    </location>
    <ligand>
        <name>GTP</name>
        <dbReference type="ChEBI" id="CHEBI:37565"/>
    </ligand>
</feature>
<feature type="binding site" evidence="23">
    <location>
        <position position="324"/>
    </location>
    <ligand>
        <name>GTP</name>
        <dbReference type="ChEBI" id="CHEBI:37565"/>
    </ligand>
</feature>
<keyword evidence="28" id="KW-1185">Reference proteome</keyword>
<name>A0A3M0KF80_HIRRU</name>
<dbReference type="GO" id="GO:0003925">
    <property type="term" value="F:G protein activity"/>
    <property type="evidence" value="ECO:0007669"/>
    <property type="project" value="UniProtKB-EC"/>
</dbReference>
<feature type="binding site" evidence="23">
    <location>
        <position position="423"/>
    </location>
    <ligand>
        <name>GTP</name>
        <dbReference type="ChEBI" id="CHEBI:37565"/>
    </ligand>
</feature>
<dbReference type="FunFam" id="3.90.80.10:FF:000005">
    <property type="entry name" value="Pyrophosphatase (inorganic) 2"/>
    <property type="match status" value="1"/>
</dbReference>
<dbReference type="InterPro" id="IPR027417">
    <property type="entry name" value="P-loop_NTPase"/>
</dbReference>
<evidence type="ECO:0000256" key="15">
    <source>
        <dbReference type="ARBA" id="ARBA00022990"/>
    </source>
</evidence>
<comment type="subcellular location">
    <subcellularLocation>
        <location evidence="2">Endoplasmic reticulum membrane</location>
        <topology evidence="2">Peripheral membrane protein</topology>
    </subcellularLocation>
    <subcellularLocation>
        <location evidence="20">Golgi apparatus</location>
        <location evidence="20">Golgi stack membrane</location>
        <topology evidence="20">Peripheral membrane protein</topology>
    </subcellularLocation>
    <subcellularLocation>
        <location evidence="3">Lysosome membrane</location>
    </subcellularLocation>
</comment>
<feature type="binding site" evidence="23">
    <location>
        <position position="325"/>
    </location>
    <ligand>
        <name>GTP</name>
        <dbReference type="ChEBI" id="CHEBI:37565"/>
    </ligand>
</feature>
<dbReference type="InterPro" id="IPR008162">
    <property type="entry name" value="Pyrophosphatase"/>
</dbReference>
<keyword evidence="18" id="KW-0472">Membrane</keyword>
<dbReference type="FunFam" id="3.40.50.300:FF:000161">
    <property type="entry name" value="Small COPII coat GTPase"/>
    <property type="match status" value="1"/>
</dbReference>
<accession>A0A3M0KF80</accession>
<dbReference type="GO" id="GO:0005525">
    <property type="term" value="F:GTP binding"/>
    <property type="evidence" value="ECO:0007669"/>
    <property type="project" value="UniProtKB-KW"/>
</dbReference>
<evidence type="ECO:0000256" key="20">
    <source>
        <dbReference type="ARBA" id="ARBA00037843"/>
    </source>
</evidence>
<comment type="subunit">
    <text evidence="6">Homodimer.</text>
</comment>
<keyword evidence="19" id="KW-0458">Lysosome</keyword>
<evidence type="ECO:0000256" key="6">
    <source>
        <dbReference type="ARBA" id="ARBA00011738"/>
    </source>
</evidence>
<feature type="binding site" evidence="23">
    <location>
        <position position="421"/>
    </location>
    <ligand>
        <name>GTP</name>
        <dbReference type="ChEBI" id="CHEBI:37565"/>
    </ligand>
</feature>
<dbReference type="Pfam" id="PF00719">
    <property type="entry name" value="Pyrophosphatase"/>
    <property type="match status" value="1"/>
</dbReference>
<keyword evidence="16 26" id="KW-0333">Golgi apparatus</keyword>
<dbReference type="GO" id="GO:0005765">
    <property type="term" value="C:lysosomal membrane"/>
    <property type="evidence" value="ECO:0007669"/>
    <property type="project" value="UniProtKB-SubCell"/>
</dbReference>
<dbReference type="GO" id="GO:0006796">
    <property type="term" value="P:phosphate-containing compound metabolic process"/>
    <property type="evidence" value="ECO:0007669"/>
    <property type="project" value="InterPro"/>
</dbReference>
<comment type="cofactor">
    <cofactor evidence="1">
        <name>Mg(2+)</name>
        <dbReference type="ChEBI" id="CHEBI:18420"/>
    </cofactor>
</comment>
<evidence type="ECO:0000256" key="25">
    <source>
        <dbReference type="PIRSR" id="PIRSR606689-2"/>
    </source>
</evidence>
<reference evidence="27 28" key="1">
    <citation type="submission" date="2018-07" db="EMBL/GenBank/DDBJ databases">
        <title>A high quality draft genome assembly of the barn swallow (H. rustica rustica).</title>
        <authorList>
            <person name="Formenti G."/>
            <person name="Chiara M."/>
            <person name="Poveda L."/>
            <person name="Francoijs K.-J."/>
            <person name="Bonisoli-Alquati A."/>
            <person name="Canova L."/>
            <person name="Gianfranceschi L."/>
            <person name="Horner D.S."/>
            <person name="Saino N."/>
        </authorList>
    </citation>
    <scope>NUCLEOTIDE SEQUENCE [LARGE SCALE GENOMIC DNA]</scope>
    <source>
        <strain evidence="27">Chelidonia</strain>
        <tissue evidence="27">Blood</tissue>
    </source>
</reference>
<keyword evidence="14 26" id="KW-0653">Protein transport</keyword>
<evidence type="ECO:0000256" key="3">
    <source>
        <dbReference type="ARBA" id="ARBA00004656"/>
    </source>
</evidence>
<feature type="binding site" evidence="23">
    <location>
        <position position="326"/>
    </location>
    <ligand>
        <name>GTP</name>
        <dbReference type="ChEBI" id="CHEBI:37565"/>
    </ligand>
</feature>
<proteinExistence type="inferred from homology"/>
<dbReference type="STRING" id="333673.A0A3M0KF80"/>
<dbReference type="GO" id="GO:0004427">
    <property type="term" value="F:inorganic diphosphate phosphatase activity"/>
    <property type="evidence" value="ECO:0007669"/>
    <property type="project" value="InterPro"/>
</dbReference>
<dbReference type="GO" id="GO:0000287">
    <property type="term" value="F:magnesium ion binding"/>
    <property type="evidence" value="ECO:0007669"/>
    <property type="project" value="InterPro"/>
</dbReference>
<keyword evidence="8 22" id="KW-0479">Metal-binding</keyword>
<evidence type="ECO:0000256" key="26">
    <source>
        <dbReference type="RuleBase" id="RU003926"/>
    </source>
</evidence>
<dbReference type="Gene3D" id="3.40.50.300">
    <property type="entry name" value="P-loop containing nucleotide triphosphate hydrolases"/>
    <property type="match status" value="1"/>
</dbReference>
<dbReference type="GO" id="GO:0016192">
    <property type="term" value="P:vesicle-mediated transport"/>
    <property type="evidence" value="ECO:0007669"/>
    <property type="project" value="UniProtKB-KW"/>
</dbReference>
<dbReference type="SMART" id="SM00178">
    <property type="entry name" value="SAR"/>
    <property type="match status" value="1"/>
</dbReference>
<dbReference type="Pfam" id="PF00025">
    <property type="entry name" value="Arf"/>
    <property type="match status" value="1"/>
</dbReference>